<proteinExistence type="predicted"/>
<dbReference type="OrthoDB" id="5372599at2"/>
<protein>
    <submittedName>
        <fullName evidence="1">Uncharacterized protein</fullName>
    </submittedName>
</protein>
<gene>
    <name evidence="1" type="ORF">EQM13_09180</name>
</gene>
<dbReference type="KEGG" id="spoa:EQM13_09180"/>
<dbReference type="Proteomes" id="UP000287969">
    <property type="component" value="Chromosome"/>
</dbReference>
<accession>A0A410QCP1</accession>
<evidence type="ECO:0000313" key="1">
    <source>
        <dbReference type="EMBL" id="QAT61750.1"/>
    </source>
</evidence>
<dbReference type="RefSeq" id="WP_071138632.1">
    <property type="nucleotide sequence ID" value="NZ_CP035282.1"/>
</dbReference>
<reference evidence="2" key="1">
    <citation type="submission" date="2019-01" db="EMBL/GenBank/DDBJ databases">
        <title>Draft genomes of a novel of Sporanaerobacter strains.</title>
        <authorList>
            <person name="Ma S."/>
        </authorList>
    </citation>
    <scope>NUCLEOTIDE SEQUENCE [LARGE SCALE GENOMIC DNA]</scope>
    <source>
        <strain evidence="2">NJN-17</strain>
    </source>
</reference>
<dbReference type="AlphaFoldDB" id="A0A410QCP1"/>
<dbReference type="EMBL" id="CP035282">
    <property type="protein sequence ID" value="QAT61750.1"/>
    <property type="molecule type" value="Genomic_DNA"/>
</dbReference>
<name>A0A410QCP1_9FIRM</name>
<keyword evidence="2" id="KW-1185">Reference proteome</keyword>
<sequence>MEILQVTLTPEESKYIIALSIREDKRIKKALEKGRIVFKGGSTVSKVCYLLCGEKVSVCGVVSKRGTKMNMDFSVPHVAILEDGKFYGIDDTFFRDIKNIKKDDVIICGANAIDNYGNAAMMVGSSLGGEVPYALSNWYGEGINIMIPAGYEKLVPGNINDIIKKTGRLKKKYSFGMAVGLVPLIGEIITEVSGIERLAKVKGTVISAGGIGEAQGSITMDISGESDELDKIYEIILKTKRMKKDDYNISECKSPNEYCKDHIACIYKRMSGV</sequence>
<evidence type="ECO:0000313" key="2">
    <source>
        <dbReference type="Proteomes" id="UP000287969"/>
    </source>
</evidence>
<organism evidence="1 2">
    <name type="scientific">Acidilutibacter cellobiosedens</name>
    <dbReference type="NCBI Taxonomy" id="2507161"/>
    <lineage>
        <taxon>Bacteria</taxon>
        <taxon>Bacillati</taxon>
        <taxon>Bacillota</taxon>
        <taxon>Tissierellia</taxon>
        <taxon>Tissierellales</taxon>
        <taxon>Acidilutibacteraceae</taxon>
        <taxon>Acidilutibacter</taxon>
    </lineage>
</organism>